<evidence type="ECO:0000313" key="2">
    <source>
        <dbReference type="Proteomes" id="UP000019460"/>
    </source>
</evidence>
<dbReference type="EMBL" id="AONC01000014">
    <property type="protein sequence ID" value="EXJ16153.1"/>
    <property type="molecule type" value="Genomic_DNA"/>
</dbReference>
<name>W9V964_9GAMM</name>
<dbReference type="Gene3D" id="2.60.120.380">
    <property type="match status" value="1"/>
</dbReference>
<keyword evidence="2" id="KW-1185">Reference proteome</keyword>
<proteinExistence type="predicted"/>
<gene>
    <name evidence="1" type="ORF">D779_0458</name>
</gene>
<dbReference type="Proteomes" id="UP000019460">
    <property type="component" value="Unassembled WGS sequence"/>
</dbReference>
<organism evidence="1 2">
    <name type="scientific">Imhoffiella purpurea</name>
    <dbReference type="NCBI Taxonomy" id="1249627"/>
    <lineage>
        <taxon>Bacteria</taxon>
        <taxon>Pseudomonadati</taxon>
        <taxon>Pseudomonadota</taxon>
        <taxon>Gammaproteobacteria</taxon>
        <taxon>Chromatiales</taxon>
        <taxon>Chromatiaceae</taxon>
        <taxon>Imhoffiella</taxon>
    </lineage>
</organism>
<reference evidence="1 2" key="1">
    <citation type="submission" date="2012-11" db="EMBL/GenBank/DDBJ databases">
        <title>Genome assembly of Thiorhodococcus sp. AK35.</title>
        <authorList>
            <person name="Nupur N."/>
            <person name="Khatri I."/>
            <person name="Subramanian S."/>
            <person name="Pinnaka A."/>
        </authorList>
    </citation>
    <scope>NUCLEOTIDE SEQUENCE [LARGE SCALE GENOMIC DNA]</scope>
    <source>
        <strain evidence="1 2">AK35</strain>
    </source>
</reference>
<dbReference type="AlphaFoldDB" id="W9V964"/>
<evidence type="ECO:0000313" key="1">
    <source>
        <dbReference type="EMBL" id="EXJ16153.1"/>
    </source>
</evidence>
<comment type="caution">
    <text evidence="1">The sequence shown here is derived from an EMBL/GenBank/DDBJ whole genome shotgun (WGS) entry which is preliminary data.</text>
</comment>
<protein>
    <submittedName>
        <fullName evidence="1">Uncharacterized protein</fullName>
    </submittedName>
</protein>
<accession>W9V964</accession>
<sequence>MLVPTLCLATSLAHADVEPNDGCLSADRVELSSMPATLNGTLEAPGSGRGDIDFYLISATPETPLRIELEGDSEGTDAVGDPMLAYLGLGCELLASNDDYFSLMSRLPLYVPASGTFVIAVTGSGDMTLTGDHRQSGGYRLSFSTYSRSIGSISGLYLDAITGRYTPQGSVQLLRCTDGDDPESCTAPVASQGGNGGAYSFSAEWNGMPIEPGYFRVRASFLDEPVWSEIFWVAENQHYRVPTLYYEEPLGIGTIEGRLVDAMTGVGLSGEEYPFASVRLRQFPCIESCYSVDVAPDSAGHFRFDETTEPYLRPGEYRITASASDYETQQLPTIHSGAEGEKRSIGEIALDPKPVRISVTSPCDSDSIDGGICRYRVSLENRSPERVRGSIWSIASGYLPGGTLSSTEFQAGDPVPISLRAGESRAFQFEFPIPSTLRGDSTICSTTYFGEGYGNQPYFNPSVNVSSCLTKTGESEYSVLSKKESRALIEGR</sequence>